<evidence type="ECO:0000256" key="1">
    <source>
        <dbReference type="ARBA" id="ARBA00007957"/>
    </source>
</evidence>
<dbReference type="AlphaFoldDB" id="A0A3B0WIL9"/>
<keyword evidence="4" id="KW-0805">Transcription regulation</keyword>
<keyword evidence="6" id="KW-0804">Transcription</keyword>
<accession>A0A3B0WIL9</accession>
<dbReference type="InterPro" id="IPR036388">
    <property type="entry name" value="WH-like_DNA-bd_sf"/>
</dbReference>
<dbReference type="GO" id="GO:0005829">
    <property type="term" value="C:cytosol"/>
    <property type="evidence" value="ECO:0007669"/>
    <property type="project" value="TreeGrafter"/>
</dbReference>
<dbReference type="SUPFAM" id="SSF46785">
    <property type="entry name" value="Winged helix' DNA-binding domain"/>
    <property type="match status" value="1"/>
</dbReference>
<dbReference type="InterPro" id="IPR036390">
    <property type="entry name" value="WH_DNA-bd_sf"/>
</dbReference>
<organism evidence="7">
    <name type="scientific">hydrothermal vent metagenome</name>
    <dbReference type="NCBI Taxonomy" id="652676"/>
    <lineage>
        <taxon>unclassified sequences</taxon>
        <taxon>metagenomes</taxon>
        <taxon>ecological metagenomes</taxon>
    </lineage>
</organism>
<dbReference type="InterPro" id="IPR002481">
    <property type="entry name" value="FUR"/>
</dbReference>
<dbReference type="InterPro" id="IPR043135">
    <property type="entry name" value="Fur_C"/>
</dbReference>
<proteinExistence type="inferred from homology"/>
<name>A0A3B0WIL9_9ZZZZ</name>
<evidence type="ECO:0000256" key="2">
    <source>
        <dbReference type="ARBA" id="ARBA00022491"/>
    </source>
</evidence>
<dbReference type="Gene3D" id="3.30.1490.190">
    <property type="match status" value="1"/>
</dbReference>
<dbReference type="GO" id="GO:0000976">
    <property type="term" value="F:transcription cis-regulatory region binding"/>
    <property type="evidence" value="ECO:0007669"/>
    <property type="project" value="TreeGrafter"/>
</dbReference>
<dbReference type="GO" id="GO:0045892">
    <property type="term" value="P:negative regulation of DNA-templated transcription"/>
    <property type="evidence" value="ECO:0007669"/>
    <property type="project" value="TreeGrafter"/>
</dbReference>
<keyword evidence="3" id="KW-0862">Zinc</keyword>
<dbReference type="EMBL" id="UOFE01000013">
    <property type="protein sequence ID" value="VAW51152.1"/>
    <property type="molecule type" value="Genomic_DNA"/>
</dbReference>
<dbReference type="GO" id="GO:1900376">
    <property type="term" value="P:regulation of secondary metabolite biosynthetic process"/>
    <property type="evidence" value="ECO:0007669"/>
    <property type="project" value="TreeGrafter"/>
</dbReference>
<gene>
    <name evidence="7" type="ORF">MNBD_GAMMA05-1007</name>
</gene>
<dbReference type="GO" id="GO:0003700">
    <property type="term" value="F:DNA-binding transcription factor activity"/>
    <property type="evidence" value="ECO:0007669"/>
    <property type="project" value="InterPro"/>
</dbReference>
<dbReference type="PANTHER" id="PTHR33202:SF6">
    <property type="entry name" value="ZINC UPTAKE REGULATION PROTEIN"/>
    <property type="match status" value="1"/>
</dbReference>
<keyword evidence="2" id="KW-0678">Repressor</keyword>
<protein>
    <submittedName>
        <fullName evidence="7">Zinc uptake regulation protein Zur</fullName>
    </submittedName>
</protein>
<evidence type="ECO:0000256" key="3">
    <source>
        <dbReference type="ARBA" id="ARBA00022833"/>
    </source>
</evidence>
<evidence type="ECO:0000256" key="4">
    <source>
        <dbReference type="ARBA" id="ARBA00023015"/>
    </source>
</evidence>
<dbReference type="PANTHER" id="PTHR33202">
    <property type="entry name" value="ZINC UPTAKE REGULATION PROTEIN"/>
    <property type="match status" value="1"/>
</dbReference>
<keyword evidence="5" id="KW-0238">DNA-binding</keyword>
<dbReference type="GO" id="GO:0008270">
    <property type="term" value="F:zinc ion binding"/>
    <property type="evidence" value="ECO:0007669"/>
    <property type="project" value="TreeGrafter"/>
</dbReference>
<evidence type="ECO:0000256" key="5">
    <source>
        <dbReference type="ARBA" id="ARBA00023125"/>
    </source>
</evidence>
<dbReference type="Gene3D" id="1.10.10.10">
    <property type="entry name" value="Winged helix-like DNA-binding domain superfamily/Winged helix DNA-binding domain"/>
    <property type="match status" value="1"/>
</dbReference>
<sequence length="174" mass="19328">MSSHQCEHAGSTSCMKPTSSQVKSLVNQAEQLCEQRQQRFTALRKRVLTLVCQAKQPPGAYQLLDLLQDDGRSAAPPTIYRALDFLMAQGLIHRLASNNTYLACAHPQQDHEAVFLVCKHCGNTQEIHTSGITQSIQEKSDTYKFKVLHTSVEVSGLCQKCSSRFGALYAEEKS</sequence>
<comment type="similarity">
    <text evidence="1">Belongs to the Fur family.</text>
</comment>
<dbReference type="CDD" id="cd07153">
    <property type="entry name" value="Fur_like"/>
    <property type="match status" value="1"/>
</dbReference>
<evidence type="ECO:0000256" key="6">
    <source>
        <dbReference type="ARBA" id="ARBA00023163"/>
    </source>
</evidence>
<dbReference type="Pfam" id="PF01475">
    <property type="entry name" value="FUR"/>
    <property type="match status" value="1"/>
</dbReference>
<reference evidence="7" key="1">
    <citation type="submission" date="2018-06" db="EMBL/GenBank/DDBJ databases">
        <authorList>
            <person name="Zhirakovskaya E."/>
        </authorList>
    </citation>
    <scope>NUCLEOTIDE SEQUENCE</scope>
</reference>
<evidence type="ECO:0000313" key="7">
    <source>
        <dbReference type="EMBL" id="VAW51152.1"/>
    </source>
</evidence>